<dbReference type="Gene3D" id="3.55.10.10">
    <property type="entry name" value="Archease domain"/>
    <property type="match status" value="1"/>
</dbReference>
<organism evidence="6">
    <name type="scientific">freshwater sediment metagenome</name>
    <dbReference type="NCBI Taxonomy" id="556182"/>
    <lineage>
        <taxon>unclassified sequences</taxon>
        <taxon>metagenomes</taxon>
        <taxon>ecological metagenomes</taxon>
    </lineage>
</organism>
<dbReference type="PANTHER" id="PTHR12682:SF11">
    <property type="entry name" value="PROTEIN ARCHEASE"/>
    <property type="match status" value="1"/>
</dbReference>
<proteinExistence type="inferred from homology"/>
<reference evidence="6" key="1">
    <citation type="submission" date="2023-07" db="EMBL/GenBank/DDBJ databases">
        <authorList>
            <person name="Pelsma A.J. K."/>
        </authorList>
    </citation>
    <scope>NUCLEOTIDE SEQUENCE</scope>
</reference>
<keyword evidence="3" id="KW-0479">Metal-binding</keyword>
<dbReference type="SUPFAM" id="SSF69819">
    <property type="entry name" value="MTH1598-like"/>
    <property type="match status" value="1"/>
</dbReference>
<feature type="domain" description="Archease" evidence="5">
    <location>
        <begin position="13"/>
        <end position="147"/>
    </location>
</feature>
<evidence type="ECO:0000256" key="3">
    <source>
        <dbReference type="ARBA" id="ARBA00022723"/>
    </source>
</evidence>
<evidence type="ECO:0000256" key="1">
    <source>
        <dbReference type="ARBA" id="ARBA00007963"/>
    </source>
</evidence>
<dbReference type="InterPro" id="IPR023572">
    <property type="entry name" value="Archease_dom"/>
</dbReference>
<gene>
    <name evidence="6" type="ORF">AMST5_02536</name>
</gene>
<dbReference type="GO" id="GO:0008033">
    <property type="term" value="P:tRNA processing"/>
    <property type="evidence" value="ECO:0007669"/>
    <property type="project" value="UniProtKB-KW"/>
</dbReference>
<dbReference type="PANTHER" id="PTHR12682">
    <property type="entry name" value="ARCHEASE"/>
    <property type="match status" value="1"/>
</dbReference>
<dbReference type="AlphaFoldDB" id="A0AA48RB05"/>
<keyword evidence="4" id="KW-0106">Calcium</keyword>
<accession>A0AA48RB05</accession>
<dbReference type="InterPro" id="IPR002804">
    <property type="entry name" value="Archease"/>
</dbReference>
<comment type="similarity">
    <text evidence="1">Belongs to the archease family.</text>
</comment>
<evidence type="ECO:0000259" key="5">
    <source>
        <dbReference type="Pfam" id="PF01951"/>
    </source>
</evidence>
<dbReference type="EMBL" id="OY288114">
    <property type="protein sequence ID" value="CAJ0873738.1"/>
    <property type="molecule type" value="Genomic_DNA"/>
</dbReference>
<protein>
    <recommendedName>
        <fullName evidence="5">Archease domain-containing protein</fullName>
    </recommendedName>
</protein>
<evidence type="ECO:0000256" key="4">
    <source>
        <dbReference type="ARBA" id="ARBA00022837"/>
    </source>
</evidence>
<dbReference type="Pfam" id="PF01951">
    <property type="entry name" value="Archease"/>
    <property type="match status" value="1"/>
</dbReference>
<sequence length="147" mass="16295">MSVEARSAQFCRWEHFPHDADLGVRGFGATPAAAFEQVANAMMAAITDLAQIRPTETIDIRCAAPTLDIMLVDWLNALIYEMAERRMIFGAFEVQIENGLLNGRAHGEPISRERHAPAVEVKGATFTELAVKEDQPGRWRAQCVVDV</sequence>
<name>A0AA48RB05_9ZZZZ</name>
<dbReference type="GO" id="GO:0046872">
    <property type="term" value="F:metal ion binding"/>
    <property type="evidence" value="ECO:0007669"/>
    <property type="project" value="UniProtKB-KW"/>
</dbReference>
<evidence type="ECO:0000313" key="6">
    <source>
        <dbReference type="EMBL" id="CAJ0873738.1"/>
    </source>
</evidence>
<keyword evidence="2" id="KW-0819">tRNA processing</keyword>
<evidence type="ECO:0000256" key="2">
    <source>
        <dbReference type="ARBA" id="ARBA00022694"/>
    </source>
</evidence>
<dbReference type="InterPro" id="IPR036820">
    <property type="entry name" value="Archease_dom_sf"/>
</dbReference>